<evidence type="ECO:0000256" key="1">
    <source>
        <dbReference type="SAM" id="MobiDB-lite"/>
    </source>
</evidence>
<evidence type="ECO:0000313" key="4">
    <source>
        <dbReference type="EMBL" id="CAF3343140.1"/>
    </source>
</evidence>
<dbReference type="EMBL" id="CAJOBR010020348">
    <property type="protein sequence ID" value="CAF4928514.1"/>
    <property type="molecule type" value="Genomic_DNA"/>
</dbReference>
<dbReference type="EMBL" id="CAJNYD010001874">
    <property type="protein sequence ID" value="CAF3376259.1"/>
    <property type="molecule type" value="Genomic_DNA"/>
</dbReference>
<dbReference type="Proteomes" id="UP000663865">
    <property type="component" value="Unassembled WGS sequence"/>
</dbReference>
<evidence type="ECO:0000256" key="2">
    <source>
        <dbReference type="SAM" id="Phobius"/>
    </source>
</evidence>
<dbReference type="Proteomes" id="UP000663838">
    <property type="component" value="Unassembled WGS sequence"/>
</dbReference>
<evidence type="ECO:0000313" key="5">
    <source>
        <dbReference type="EMBL" id="CAF3376259.1"/>
    </source>
</evidence>
<evidence type="ECO:0000313" key="10">
    <source>
        <dbReference type="EMBL" id="CAF4468533.1"/>
    </source>
</evidence>
<evidence type="ECO:0000313" key="11">
    <source>
        <dbReference type="EMBL" id="CAF4647661.1"/>
    </source>
</evidence>
<keyword evidence="2" id="KW-0812">Transmembrane</keyword>
<evidence type="ECO:0000313" key="3">
    <source>
        <dbReference type="EMBL" id="CAF3321392.1"/>
    </source>
</evidence>
<dbReference type="EMBL" id="CAJNYU010002985">
    <property type="protein sequence ID" value="CAF3617134.1"/>
    <property type="molecule type" value="Genomic_DNA"/>
</dbReference>
<evidence type="ECO:0000313" key="9">
    <source>
        <dbReference type="EMBL" id="CAF4273568.1"/>
    </source>
</evidence>
<dbReference type="Proteomes" id="UP000663848">
    <property type="component" value="Unassembled WGS sequence"/>
</dbReference>
<keyword evidence="2" id="KW-0472">Membrane</keyword>
<comment type="caution">
    <text evidence="10">The sequence shown here is derived from an EMBL/GenBank/DDBJ whole genome shotgun (WGS) entry which is preliminary data.</text>
</comment>
<dbReference type="Proteomes" id="UP000663825">
    <property type="component" value="Unassembled WGS sequence"/>
</dbReference>
<evidence type="ECO:0000313" key="14">
    <source>
        <dbReference type="Proteomes" id="UP000663873"/>
    </source>
</evidence>
<dbReference type="OrthoDB" id="6157012at2759"/>
<evidence type="ECO:0000313" key="6">
    <source>
        <dbReference type="EMBL" id="CAF3446186.1"/>
    </source>
</evidence>
<keyword evidence="14" id="KW-1185">Reference proteome</keyword>
<protein>
    <submittedName>
        <fullName evidence="10">Uncharacterized protein</fullName>
    </submittedName>
</protein>
<evidence type="ECO:0000313" key="7">
    <source>
        <dbReference type="EMBL" id="CAF3617134.1"/>
    </source>
</evidence>
<dbReference type="EMBL" id="CAJOBP010029548">
    <property type="protein sequence ID" value="CAF4647661.1"/>
    <property type="molecule type" value="Genomic_DNA"/>
</dbReference>
<dbReference type="Proteomes" id="UP000663869">
    <property type="component" value="Unassembled WGS sequence"/>
</dbReference>
<feature type="transmembrane region" description="Helical" evidence="2">
    <location>
        <begin position="27"/>
        <end position="47"/>
    </location>
</feature>
<proteinExistence type="predicted"/>
<dbReference type="EMBL" id="CAJOBQ010000146">
    <property type="protein sequence ID" value="CAF4273568.1"/>
    <property type="molecule type" value="Genomic_DNA"/>
</dbReference>
<keyword evidence="2" id="KW-1133">Transmembrane helix</keyword>
<reference evidence="10" key="1">
    <citation type="submission" date="2021-02" db="EMBL/GenBank/DDBJ databases">
        <authorList>
            <person name="Nowell W R."/>
        </authorList>
    </citation>
    <scope>NUCLEOTIDE SEQUENCE</scope>
</reference>
<dbReference type="EMBL" id="CAJOBS010000017">
    <property type="protein sequence ID" value="CAF4468533.1"/>
    <property type="molecule type" value="Genomic_DNA"/>
</dbReference>
<dbReference type="EMBL" id="CAJNXB010005783">
    <property type="protein sequence ID" value="CAF3446186.1"/>
    <property type="molecule type" value="Genomic_DNA"/>
</dbReference>
<dbReference type="EMBL" id="CAJOBO010000008">
    <property type="protein sequence ID" value="CAF4091335.1"/>
    <property type="molecule type" value="Genomic_DNA"/>
</dbReference>
<gene>
    <name evidence="7" type="ORF">FME351_LOCUS22740</name>
    <name evidence="3" type="ORF">GRG538_LOCUS2471</name>
    <name evidence="8" type="ORF">HFQ381_LOCUS359</name>
    <name evidence="4" type="ORF">KIK155_LOCUS2905</name>
    <name evidence="5" type="ORF">LUA448_LOCUS15338</name>
    <name evidence="12" type="ORF">QYT958_LOCUS31849</name>
    <name evidence="6" type="ORF">TIS948_LOCUS31579</name>
    <name evidence="10" type="ORF">TOA249_LOCUS743</name>
    <name evidence="9" type="ORF">TSG867_LOCUS4502</name>
    <name evidence="11" type="ORF">UJA718_LOCUS33518</name>
</gene>
<dbReference type="Proteomes" id="UP000663873">
    <property type="component" value="Unassembled WGS sequence"/>
</dbReference>
<evidence type="ECO:0000313" key="12">
    <source>
        <dbReference type="EMBL" id="CAF4928514.1"/>
    </source>
</evidence>
<sequence length="200" mass="23426">MIKNSTLKNNLTAMIGISSLNYEDDGAIMYIVTVLIWYSIGTVLMLGMQMLTHSEEIEDASKRRTRFLIRNLNDHNNTKAILEELGNKQNRDRLWDIYLGKTHDRKDHLSRAETVRIRHIQKQLNVMQRNHRLTFDTLCPSRSSSANRPTTSPTSPRITAVVRRRSSLNQRSLDRWKELTKQSELREQLPWAVQKLMARR</sequence>
<organism evidence="10 13">
    <name type="scientific">Rotaria socialis</name>
    <dbReference type="NCBI Taxonomy" id="392032"/>
    <lineage>
        <taxon>Eukaryota</taxon>
        <taxon>Metazoa</taxon>
        <taxon>Spiralia</taxon>
        <taxon>Gnathifera</taxon>
        <taxon>Rotifera</taxon>
        <taxon>Eurotatoria</taxon>
        <taxon>Bdelloidea</taxon>
        <taxon>Philodinida</taxon>
        <taxon>Philodinidae</taxon>
        <taxon>Rotaria</taxon>
    </lineage>
</organism>
<evidence type="ECO:0000313" key="13">
    <source>
        <dbReference type="Proteomes" id="UP000663838"/>
    </source>
</evidence>
<evidence type="ECO:0000313" key="8">
    <source>
        <dbReference type="EMBL" id="CAF4091335.1"/>
    </source>
</evidence>
<name>A0A820TNG6_9BILA</name>
<dbReference type="Proteomes" id="UP000663833">
    <property type="component" value="Unassembled WGS sequence"/>
</dbReference>
<dbReference type="Proteomes" id="UP000663851">
    <property type="component" value="Unassembled WGS sequence"/>
</dbReference>
<feature type="compositionally biased region" description="Low complexity" evidence="1">
    <location>
        <begin position="140"/>
        <end position="157"/>
    </location>
</feature>
<dbReference type="EMBL" id="CAJNYT010000058">
    <property type="protein sequence ID" value="CAF3321392.1"/>
    <property type="molecule type" value="Genomic_DNA"/>
</dbReference>
<accession>A0A820TNG6</accession>
<dbReference type="Proteomes" id="UP000663872">
    <property type="component" value="Unassembled WGS sequence"/>
</dbReference>
<feature type="region of interest" description="Disordered" evidence="1">
    <location>
        <begin position="137"/>
        <end position="157"/>
    </location>
</feature>
<dbReference type="AlphaFoldDB" id="A0A820TNG6"/>
<dbReference type="EMBL" id="CAJNYV010000111">
    <property type="protein sequence ID" value="CAF3343140.1"/>
    <property type="molecule type" value="Genomic_DNA"/>
</dbReference>
<dbReference type="Proteomes" id="UP000663862">
    <property type="component" value="Unassembled WGS sequence"/>
</dbReference>